<dbReference type="Pfam" id="PF12874">
    <property type="entry name" value="zf-met"/>
    <property type="match status" value="1"/>
</dbReference>
<evidence type="ECO:0000256" key="9">
    <source>
        <dbReference type="SAM" id="MobiDB-lite"/>
    </source>
</evidence>
<keyword evidence="4" id="KW-0479">Metal-binding</keyword>
<dbReference type="GO" id="GO:0003676">
    <property type="term" value="F:nucleic acid binding"/>
    <property type="evidence" value="ECO:0007669"/>
    <property type="project" value="InterPro"/>
</dbReference>
<comment type="similarity">
    <text evidence="8">Belongs to the REI1 family.</text>
</comment>
<feature type="compositionally biased region" description="Basic and acidic residues" evidence="9">
    <location>
        <begin position="529"/>
        <end position="541"/>
    </location>
</feature>
<dbReference type="PROSITE" id="PS00028">
    <property type="entry name" value="ZINC_FINGER_C2H2_1"/>
    <property type="match status" value="2"/>
</dbReference>
<gene>
    <name evidence="11" type="primary">REI1</name>
    <name evidence="11" type="ORF">N0V89_000397</name>
</gene>
<organism evidence="11 12">
    <name type="scientific">Didymosphaeria variabile</name>
    <dbReference type="NCBI Taxonomy" id="1932322"/>
    <lineage>
        <taxon>Eukaryota</taxon>
        <taxon>Fungi</taxon>
        <taxon>Dikarya</taxon>
        <taxon>Ascomycota</taxon>
        <taxon>Pezizomycotina</taxon>
        <taxon>Dothideomycetes</taxon>
        <taxon>Pleosporomycetidae</taxon>
        <taxon>Pleosporales</taxon>
        <taxon>Massarineae</taxon>
        <taxon>Didymosphaeriaceae</taxon>
        <taxon>Didymosphaeria</taxon>
    </lineage>
</organism>
<dbReference type="GO" id="GO:0008270">
    <property type="term" value="F:zinc ion binding"/>
    <property type="evidence" value="ECO:0007669"/>
    <property type="project" value="UniProtKB-KW"/>
</dbReference>
<dbReference type="Gene3D" id="3.30.160.60">
    <property type="entry name" value="Classic Zinc Finger"/>
    <property type="match status" value="1"/>
</dbReference>
<dbReference type="GO" id="GO:0030687">
    <property type="term" value="C:preribosome, large subunit precursor"/>
    <property type="evidence" value="ECO:0007669"/>
    <property type="project" value="TreeGrafter"/>
</dbReference>
<dbReference type="InterPro" id="IPR013087">
    <property type="entry name" value="Znf_C2H2_type"/>
</dbReference>
<dbReference type="EMBL" id="JAPEUX010000001">
    <property type="protein sequence ID" value="KAJ4359841.1"/>
    <property type="molecule type" value="Genomic_DNA"/>
</dbReference>
<dbReference type="AlphaFoldDB" id="A0A9W9CFT8"/>
<dbReference type="InterPro" id="IPR036236">
    <property type="entry name" value="Znf_C2H2_sf"/>
</dbReference>
<feature type="compositionally biased region" description="Acidic residues" evidence="9">
    <location>
        <begin position="486"/>
        <end position="497"/>
    </location>
</feature>
<feature type="region of interest" description="Disordered" evidence="9">
    <location>
        <begin position="476"/>
        <end position="500"/>
    </location>
</feature>
<feature type="compositionally biased region" description="Basic residues" evidence="9">
    <location>
        <begin position="395"/>
        <end position="408"/>
    </location>
</feature>
<keyword evidence="3" id="KW-0690">Ribosome biogenesis</keyword>
<comment type="subcellular location">
    <subcellularLocation>
        <location evidence="1">Cytoplasm</location>
    </subcellularLocation>
</comment>
<feature type="domain" description="C2H2-type" evidence="10">
    <location>
        <begin position="17"/>
        <end position="39"/>
    </location>
</feature>
<dbReference type="PANTHER" id="PTHR13182">
    <property type="entry name" value="ZINC FINGER PROTEIN 622"/>
    <property type="match status" value="1"/>
</dbReference>
<dbReference type="GO" id="GO:0042273">
    <property type="term" value="P:ribosomal large subunit biogenesis"/>
    <property type="evidence" value="ECO:0007669"/>
    <property type="project" value="TreeGrafter"/>
</dbReference>
<feature type="compositionally biased region" description="Low complexity" evidence="9">
    <location>
        <begin position="476"/>
        <end position="485"/>
    </location>
</feature>
<dbReference type="Proteomes" id="UP001140513">
    <property type="component" value="Unassembled WGS sequence"/>
</dbReference>
<evidence type="ECO:0000256" key="8">
    <source>
        <dbReference type="ARBA" id="ARBA00034126"/>
    </source>
</evidence>
<evidence type="ECO:0000256" key="3">
    <source>
        <dbReference type="ARBA" id="ARBA00022517"/>
    </source>
</evidence>
<keyword evidence="12" id="KW-1185">Reference proteome</keyword>
<dbReference type="PANTHER" id="PTHR13182:SF8">
    <property type="entry name" value="CYTOPLASMIC 60S SUBUNIT BIOGENESIS FACTOR ZNF622"/>
    <property type="match status" value="1"/>
</dbReference>
<feature type="region of interest" description="Disordered" evidence="9">
    <location>
        <begin position="155"/>
        <end position="213"/>
    </location>
</feature>
<dbReference type="GeneID" id="80903927"/>
<evidence type="ECO:0000256" key="4">
    <source>
        <dbReference type="ARBA" id="ARBA00022723"/>
    </source>
</evidence>
<sequence length="565" mass="62660">MATQAAPSVQSTHPFTCNTCQVAFRSSELQRAHMQTDWHRYNLKRRVASLPPLSSEVFTDKVLANKASAAATAAKASFEKSCAACQKTYYSENAYNNHLNSQKHRANVAKAGLDDTASVTGSVMSSAFSLGESMASTADSEATELDPEAERDFSEVVDGIKNTNLDAAEPVSRRPTRPHQSRATDKPDHPLSPTATNGSAKEEDTSSVASSNKIQTDPVQDCLFCNYRSPNFSLNLHHMGRHHGMFIPEKEFLVEPESLIKHLHAKIYEQNECLKCHKHAHSAHGIQTHMRDRGHCMIGFETDEELVEIGEFYDFRSSYPDADRFQQMEQDMDSDDSTSTAGGGVKLGAARKTVTRTEDDDAVISGEEEDEGWETDSTVSSVPTDEITAVPIDRTHRHKDLNKSRHHAHGDPRPHKSADGFHSHAHATPVAVYHDDYELHLPTGRTAGHRSLNKYYRQNLRNYPGVAERMEAAQRRAIAGAASSDSDGDGDGDVDMEDGGRGRQQLITRANGGLGMVGVSDSKKAEIRAVEKREQKRELRARTKYQAGNERRANFQKHFRDHLLQ</sequence>
<evidence type="ECO:0000256" key="7">
    <source>
        <dbReference type="ARBA" id="ARBA00022833"/>
    </source>
</evidence>
<keyword evidence="5" id="KW-0677">Repeat</keyword>
<keyword evidence="6" id="KW-0863">Zinc-finger</keyword>
<evidence type="ECO:0000256" key="6">
    <source>
        <dbReference type="ARBA" id="ARBA00022771"/>
    </source>
</evidence>
<dbReference type="InterPro" id="IPR040025">
    <property type="entry name" value="Znf622/Rei1/Reh1"/>
</dbReference>
<proteinExistence type="inferred from homology"/>
<evidence type="ECO:0000259" key="10">
    <source>
        <dbReference type="PROSITE" id="PS00028"/>
    </source>
</evidence>
<evidence type="ECO:0000256" key="2">
    <source>
        <dbReference type="ARBA" id="ARBA00022490"/>
    </source>
</evidence>
<feature type="compositionally biased region" description="Basic and acidic residues" evidence="9">
    <location>
        <begin position="409"/>
        <end position="422"/>
    </location>
</feature>
<dbReference type="GO" id="GO:0005737">
    <property type="term" value="C:cytoplasm"/>
    <property type="evidence" value="ECO:0007669"/>
    <property type="project" value="UniProtKB-SubCell"/>
</dbReference>
<keyword evidence="7" id="KW-0862">Zinc</keyword>
<reference evidence="11" key="1">
    <citation type="submission" date="2022-10" db="EMBL/GenBank/DDBJ databases">
        <title>Tapping the CABI collections for fungal endophytes: first genome assemblies for Collariella, Neodidymelliopsis, Ascochyta clinopodiicola, Didymella pomorum, Didymosphaeria variabile, Neocosmospora piperis and Neocucurbitaria cava.</title>
        <authorList>
            <person name="Hill R."/>
        </authorList>
    </citation>
    <scope>NUCLEOTIDE SEQUENCE</scope>
    <source>
        <strain evidence="11">IMI 356815</strain>
    </source>
</reference>
<dbReference type="SMART" id="SM00451">
    <property type="entry name" value="ZnF_U1"/>
    <property type="match status" value="2"/>
</dbReference>
<name>A0A9W9CFT8_9PLEO</name>
<feature type="compositionally biased region" description="Acidic residues" evidence="9">
    <location>
        <begin position="358"/>
        <end position="374"/>
    </location>
</feature>
<evidence type="ECO:0000313" key="11">
    <source>
        <dbReference type="EMBL" id="KAJ4359841.1"/>
    </source>
</evidence>
<dbReference type="OrthoDB" id="19329at2759"/>
<feature type="region of interest" description="Disordered" evidence="9">
    <location>
        <begin position="329"/>
        <end position="422"/>
    </location>
</feature>
<dbReference type="SUPFAM" id="SSF57667">
    <property type="entry name" value="beta-beta-alpha zinc fingers"/>
    <property type="match status" value="2"/>
</dbReference>
<protein>
    <submittedName>
        <fullName evidence="11">Pre-60S factor rei1</fullName>
    </submittedName>
</protein>
<feature type="compositionally biased region" description="Basic residues" evidence="9">
    <location>
        <begin position="554"/>
        <end position="565"/>
    </location>
</feature>
<dbReference type="RefSeq" id="XP_056076043.1">
    <property type="nucleotide sequence ID" value="XM_056209221.1"/>
</dbReference>
<comment type="caution">
    <text evidence="11">The sequence shown here is derived from an EMBL/GenBank/DDBJ whole genome shotgun (WGS) entry which is preliminary data.</text>
</comment>
<evidence type="ECO:0000256" key="5">
    <source>
        <dbReference type="ARBA" id="ARBA00022737"/>
    </source>
</evidence>
<dbReference type="Pfam" id="PF12756">
    <property type="entry name" value="zf-C2H2_2"/>
    <property type="match status" value="1"/>
</dbReference>
<evidence type="ECO:0000313" key="12">
    <source>
        <dbReference type="Proteomes" id="UP001140513"/>
    </source>
</evidence>
<keyword evidence="2" id="KW-0963">Cytoplasm</keyword>
<dbReference type="InterPro" id="IPR003604">
    <property type="entry name" value="Matrin/U1-like-C_Znf_C2H2"/>
</dbReference>
<dbReference type="SMART" id="SM00355">
    <property type="entry name" value="ZnF_C2H2"/>
    <property type="match status" value="4"/>
</dbReference>
<feature type="region of interest" description="Disordered" evidence="9">
    <location>
        <begin position="529"/>
        <end position="565"/>
    </location>
</feature>
<accession>A0A9W9CFT8</accession>
<dbReference type="InterPro" id="IPR041661">
    <property type="entry name" value="ZN622/Rei1/Reh1_Znf-C2H2"/>
</dbReference>
<feature type="domain" description="C2H2-type" evidence="10">
    <location>
        <begin position="82"/>
        <end position="104"/>
    </location>
</feature>
<evidence type="ECO:0000256" key="1">
    <source>
        <dbReference type="ARBA" id="ARBA00004496"/>
    </source>
</evidence>